<dbReference type="EMBL" id="VUNQ01000001">
    <property type="protein sequence ID" value="MST99996.1"/>
    <property type="molecule type" value="Genomic_DNA"/>
</dbReference>
<dbReference type="InterPro" id="IPR005646">
    <property type="entry name" value="FapA"/>
</dbReference>
<evidence type="ECO:0000259" key="2">
    <source>
        <dbReference type="Pfam" id="PF20250"/>
    </source>
</evidence>
<dbReference type="Pfam" id="PF03961">
    <property type="entry name" value="FapA"/>
    <property type="match status" value="1"/>
</dbReference>
<gene>
    <name evidence="3" type="ORF">FYJ83_00770</name>
</gene>
<dbReference type="InterPro" id="IPR046866">
    <property type="entry name" value="FapA_N"/>
</dbReference>
<proteinExistence type="predicted"/>
<dbReference type="Proteomes" id="UP000469523">
    <property type="component" value="Unassembled WGS sequence"/>
</dbReference>
<feature type="coiled-coil region" evidence="1">
    <location>
        <begin position="340"/>
        <end position="367"/>
    </location>
</feature>
<feature type="domain" description="Flagellar Assembly Protein A N-terminal region" evidence="2">
    <location>
        <begin position="8"/>
        <end position="179"/>
    </location>
</feature>
<dbReference type="InterPro" id="IPR046865">
    <property type="entry name" value="FapA_b_solenoid"/>
</dbReference>
<organism evidence="3 4">
    <name type="scientific">Tissierella pigra</name>
    <dbReference type="NCBI Taxonomy" id="2607614"/>
    <lineage>
        <taxon>Bacteria</taxon>
        <taxon>Bacillati</taxon>
        <taxon>Bacillota</taxon>
        <taxon>Tissierellia</taxon>
        <taxon>Tissierellales</taxon>
        <taxon>Tissierellaceae</taxon>
        <taxon>Tissierella</taxon>
    </lineage>
</organism>
<evidence type="ECO:0000313" key="4">
    <source>
        <dbReference type="Proteomes" id="UP000469523"/>
    </source>
</evidence>
<dbReference type="Pfam" id="PF20250">
    <property type="entry name" value="FapA_N"/>
    <property type="match status" value="1"/>
</dbReference>
<reference evidence="3 4" key="1">
    <citation type="submission" date="2019-09" db="EMBL/GenBank/DDBJ databases">
        <title>In-depth cultivation of the pig gut microbiome towards novel bacterial diversity and tailored functional studies.</title>
        <authorList>
            <person name="Wylensek D."/>
            <person name="Hitch T.C.A."/>
            <person name="Clavel T."/>
        </authorList>
    </citation>
    <scope>NUCLEOTIDE SEQUENCE [LARGE SCALE GENOMIC DNA]</scope>
    <source>
        <strain evidence="3 4">WCA3-693-APC-4?</strain>
    </source>
</reference>
<dbReference type="AlphaFoldDB" id="A0A6N7XQI8"/>
<keyword evidence="1" id="KW-0175">Coiled coil</keyword>
<name>A0A6N7XQI8_9FIRM</name>
<sequence length="459" mass="50911">MYNIYNNIILEISRDGLLGYITLKEENDQEDIKLNYIEILNNIKQYIKHGLNEEDLKRALKSNIVNEKVCIAEGTPPISGQDGSIKYYFDLEKPLLPKLNPDGTVNYKELDSVNTVSKDDILAEIISPVEGVDGIRVDGDSIPHVKGKVPKFKYGKNVGVSFDGLFLKSESDGLVELNDGRVMVSSVLSIDNIDSSTGNINFNGNVIVNKDILNGFILKSTGSVEVKGALEGGYIESEGDILIRQGIQGYSRLTINTKGNISTKFIENAVISCGKNITAEAIMHSTVTSKSNILVLGKKGLIVGGTCKAKNEIRARIIGSSMATTTVLEVGVDPDIKYRYEELSSKLKVSKENLEKINQSLKVLETLKRSNKLDDSKAQLYNNLIKGQLTLSMETSKIERELNQLKDQVNDLSRGQIMVADTVYPGVKIIIGNSYMYIRDEMKRCRFYRENGDIRVGTY</sequence>
<evidence type="ECO:0000256" key="1">
    <source>
        <dbReference type="SAM" id="Coils"/>
    </source>
</evidence>
<protein>
    <submittedName>
        <fullName evidence="3">DUF342 domain-containing protein</fullName>
    </submittedName>
</protein>
<keyword evidence="4" id="KW-1185">Reference proteome</keyword>
<dbReference type="PANTHER" id="PTHR38032:SF1">
    <property type="entry name" value="RNA-BINDING PROTEIN KHPB N-TERMINAL DOMAIN-CONTAINING PROTEIN"/>
    <property type="match status" value="1"/>
</dbReference>
<dbReference type="RefSeq" id="WP_154438122.1">
    <property type="nucleotide sequence ID" value="NZ_JAHLPJ010000001.1"/>
</dbReference>
<evidence type="ECO:0000313" key="3">
    <source>
        <dbReference type="EMBL" id="MST99996.1"/>
    </source>
</evidence>
<comment type="caution">
    <text evidence="3">The sequence shown here is derived from an EMBL/GenBank/DDBJ whole genome shotgun (WGS) entry which is preliminary data.</text>
</comment>
<accession>A0A6N7XQI8</accession>
<dbReference type="PANTHER" id="PTHR38032">
    <property type="entry name" value="POLYMERASE-RELATED"/>
    <property type="match status" value="1"/>
</dbReference>